<feature type="domain" description="Amidohydrolase-related" evidence="1">
    <location>
        <begin position="144"/>
        <end position="350"/>
    </location>
</feature>
<dbReference type="EMBL" id="JAPOHD010000020">
    <property type="protein sequence ID" value="MCY1720766.1"/>
    <property type="molecule type" value="Genomic_DNA"/>
</dbReference>
<evidence type="ECO:0000313" key="3">
    <source>
        <dbReference type="Proteomes" id="UP001145087"/>
    </source>
</evidence>
<dbReference type="AlphaFoldDB" id="A0A9X3J6R4"/>
<gene>
    <name evidence="2" type="ORF">OU798_10450</name>
</gene>
<name>A0A9X3J6R4_9BACT</name>
<dbReference type="SUPFAM" id="SSF51556">
    <property type="entry name" value="Metallo-dependent hydrolases"/>
    <property type="match status" value="1"/>
</dbReference>
<reference evidence="2" key="1">
    <citation type="submission" date="2022-11" db="EMBL/GenBank/DDBJ databases">
        <title>Marilongibacter aestuarii gen. nov., sp. nov., isolated from tidal flat sediment.</title>
        <authorList>
            <person name="Jiayan W."/>
        </authorList>
    </citation>
    <scope>NUCLEOTIDE SEQUENCE</scope>
    <source>
        <strain evidence="2">Z1-6</strain>
    </source>
</reference>
<protein>
    <submittedName>
        <fullName evidence="2">Amidohydrolase family protein</fullName>
    </submittedName>
</protein>
<dbReference type="Gene3D" id="3.20.20.140">
    <property type="entry name" value="Metal-dependent hydrolases"/>
    <property type="match status" value="1"/>
</dbReference>
<dbReference type="Proteomes" id="UP001145087">
    <property type="component" value="Unassembled WGS sequence"/>
</dbReference>
<comment type="caution">
    <text evidence="2">The sequence shown here is derived from an EMBL/GenBank/DDBJ whole genome shotgun (WGS) entry which is preliminary data.</text>
</comment>
<dbReference type="GO" id="GO:0016787">
    <property type="term" value="F:hydrolase activity"/>
    <property type="evidence" value="ECO:0007669"/>
    <property type="project" value="InterPro"/>
</dbReference>
<keyword evidence="3" id="KW-1185">Reference proteome</keyword>
<proteinExistence type="predicted"/>
<sequence>MRINLILLSIFSFTVISCGNYYSMDDFKSVEKIDAHFHIYTSESTAVEQAKKDKFKLLSINTHSGACERVIESHQWLRKLNKEYPAEMEYSGTFCMDGWDEPGWNENTINWLDQCIADGANSVKVWKNIGMEFRDKNANLVMIDDPQFDTVFAYLSEKKIPLVGHLGEPKNCWLPLSEMTTKNDSGYFSRNPQYHMYKHPEFPSYEDQMAARDHMLDKNPDLIFIGCHLASLEWSVDVLAEWLDKYPNAAVDMAARMGQLFYQTCEDRDKVRAFFIKYQNRILYGTDIIDRGGNTEDFHNKIHETWLRDWEYLATRNKMTSSLIDGEFRGLQLPKEVIDKIYSSNTKRWYKSF</sequence>
<dbReference type="Pfam" id="PF04909">
    <property type="entry name" value="Amidohydro_2"/>
    <property type="match status" value="1"/>
</dbReference>
<evidence type="ECO:0000313" key="2">
    <source>
        <dbReference type="EMBL" id="MCY1720766.1"/>
    </source>
</evidence>
<dbReference type="RefSeq" id="WP_343333099.1">
    <property type="nucleotide sequence ID" value="NZ_JAPOHD010000020.1"/>
</dbReference>
<evidence type="ECO:0000259" key="1">
    <source>
        <dbReference type="Pfam" id="PF04909"/>
    </source>
</evidence>
<accession>A0A9X3J6R4</accession>
<dbReference type="InterPro" id="IPR032466">
    <property type="entry name" value="Metal_Hydrolase"/>
</dbReference>
<organism evidence="2 3">
    <name type="scientific">Draconibacterium aestuarii</name>
    <dbReference type="NCBI Taxonomy" id="2998507"/>
    <lineage>
        <taxon>Bacteria</taxon>
        <taxon>Pseudomonadati</taxon>
        <taxon>Bacteroidota</taxon>
        <taxon>Bacteroidia</taxon>
        <taxon>Marinilabiliales</taxon>
        <taxon>Prolixibacteraceae</taxon>
        <taxon>Draconibacterium</taxon>
    </lineage>
</organism>
<dbReference type="InterPro" id="IPR006680">
    <property type="entry name" value="Amidohydro-rel"/>
</dbReference>
<dbReference type="PROSITE" id="PS51257">
    <property type="entry name" value="PROKAR_LIPOPROTEIN"/>
    <property type="match status" value="1"/>
</dbReference>